<name>A0A1G9E3V6_9FIRM</name>
<accession>A0A1G9E3V6</accession>
<evidence type="ECO:0000313" key="1">
    <source>
        <dbReference type="EMBL" id="SDK70783.1"/>
    </source>
</evidence>
<protein>
    <recommendedName>
        <fullName evidence="3">DUF1177 domain-containing protein</fullName>
    </recommendedName>
</protein>
<dbReference type="RefSeq" id="WP_090553394.1">
    <property type="nucleotide sequence ID" value="NZ_FNFP01000003.1"/>
</dbReference>
<keyword evidence="2" id="KW-1185">Reference proteome</keyword>
<dbReference type="InterPro" id="IPR009561">
    <property type="entry name" value="DUF1177"/>
</dbReference>
<dbReference type="AlphaFoldDB" id="A0A1G9E3V6"/>
<evidence type="ECO:0000313" key="2">
    <source>
        <dbReference type="Proteomes" id="UP000198718"/>
    </source>
</evidence>
<gene>
    <name evidence="1" type="ORF">SAMN05660472_01829</name>
</gene>
<evidence type="ECO:0008006" key="3">
    <source>
        <dbReference type="Google" id="ProtNLM"/>
    </source>
</evidence>
<organism evidence="1 2">
    <name type="scientific">Natronincola ferrireducens</name>
    <dbReference type="NCBI Taxonomy" id="393762"/>
    <lineage>
        <taxon>Bacteria</taxon>
        <taxon>Bacillati</taxon>
        <taxon>Bacillota</taxon>
        <taxon>Clostridia</taxon>
        <taxon>Peptostreptococcales</taxon>
        <taxon>Natronincolaceae</taxon>
        <taxon>Natronincola</taxon>
    </lineage>
</organism>
<dbReference type="Proteomes" id="UP000198718">
    <property type="component" value="Unassembled WGS sequence"/>
</dbReference>
<proteinExistence type="predicted"/>
<dbReference type="EMBL" id="FNFP01000003">
    <property type="protein sequence ID" value="SDK70783.1"/>
    <property type="molecule type" value="Genomic_DNA"/>
</dbReference>
<sequence>MILKQVLEIYELIDRADASGEKLKAFFESKGATDITVTKILGKQGSTDFIKVVIAGKHGKLKGGDAPTLGIIGRLGGLGARPEVIGYVSDGDGAVAAMSVALKLVEMQNRGDVLRGDVIVTTHICPDAPTEEHYPVPFMGSPVDMDQMNEIEVLTEMDAILSIDTTKGNEIINHKGFAISPTVKEGYILPVSYDLLQIMKRVTGRLPNVFALSTQDITPYSNKLPHINSILQPAVATSAPVVGVAITTEVAVAGCATGASHVIDIEMAGRYAIEVAKDYSEGKCSFYCPENYQKLIELYGESKYLQTPGRE</sequence>
<dbReference type="Pfam" id="PF06675">
    <property type="entry name" value="DUF1177"/>
    <property type="match status" value="1"/>
</dbReference>
<dbReference type="OrthoDB" id="9782903at2"/>
<dbReference type="STRING" id="393762.SAMN05660472_01829"/>
<reference evidence="1 2" key="1">
    <citation type="submission" date="2016-10" db="EMBL/GenBank/DDBJ databases">
        <authorList>
            <person name="de Groot N.N."/>
        </authorList>
    </citation>
    <scope>NUCLEOTIDE SEQUENCE [LARGE SCALE GENOMIC DNA]</scope>
    <source>
        <strain evidence="1 2">DSM 18346</strain>
    </source>
</reference>